<dbReference type="EMBL" id="PUHQ01000073">
    <property type="protein sequence ID" value="KAG0657965.1"/>
    <property type="molecule type" value="Genomic_DNA"/>
</dbReference>
<dbReference type="InterPro" id="IPR029063">
    <property type="entry name" value="SAM-dependent_MTases_sf"/>
</dbReference>
<evidence type="ECO:0000256" key="10">
    <source>
        <dbReference type="SAM" id="MobiDB-lite"/>
    </source>
</evidence>
<dbReference type="PANTHER" id="PTHR13600:SF21">
    <property type="entry name" value="LEUCINE CARBOXYL METHYLTRANSFERASE 1"/>
    <property type="match status" value="1"/>
</dbReference>
<feature type="region of interest" description="Disordered" evidence="10">
    <location>
        <begin position="338"/>
        <end position="362"/>
    </location>
</feature>
<evidence type="ECO:0000256" key="5">
    <source>
        <dbReference type="ARBA" id="ARBA00022603"/>
    </source>
</evidence>
<dbReference type="PANTHER" id="PTHR13600">
    <property type="entry name" value="LEUCINE CARBOXYL METHYLTRANSFERASE"/>
    <property type="match status" value="1"/>
</dbReference>
<evidence type="ECO:0000256" key="6">
    <source>
        <dbReference type="ARBA" id="ARBA00022679"/>
    </source>
</evidence>
<comment type="similarity">
    <text evidence="2 8">Belongs to the methyltransferase superfamily. LCMT family.</text>
</comment>
<dbReference type="AlphaFoldDB" id="A0A9P6VXN9"/>
<sequence>MLRTQASPAQTALSDDAAVRSTDSDALVSRHCAHSLGYLDDPAATHFLSPSLRRAREQRPPLINIGTHARTWAIDTLVDQFLDQNENGAQPCQVLSLGAGTDSRFWRLKKKRRQHANASPPWQCANWVEVDFPEQTAPKARAIATKPDLKTWLGSSNVRIERGGLGLSSEHYTLVPGDLRHLEQLSESLLGGTSTRPPLDPTLPTLLLLECVLVYLEPEITASLLSWFCDTFRQARGSAIVGYDPFRLQDQFGTVMKRNLALRSLTLPGADSTPTLASLTDRFVAAGVKGPCGALSIKQIRDDVIPVEELERVAKIEQIDEVEELNLVLEHYAVSWANVTPPPPEENESSSQIGLRSRGTDS</sequence>
<comment type="caution">
    <text evidence="11">The sequence shown here is derived from an EMBL/GenBank/DDBJ whole genome shotgun (WGS) entry which is preliminary data.</text>
</comment>
<keyword evidence="5 8" id="KW-0489">Methyltransferase</keyword>
<comment type="function">
    <text evidence="8">Methylates the carboxyl group of the C-terminal leucine residue of protein phosphatase 2A catalytic subunits to form alpha-leucine ester residues.</text>
</comment>
<protein>
    <recommendedName>
        <fullName evidence="4 8">Leucine carboxyl methyltransferase 1</fullName>
        <ecNumber evidence="3 8">2.1.1.233</ecNumber>
    </recommendedName>
</protein>
<name>A0A9P6VXN9_RHOMI</name>
<dbReference type="GO" id="GO:0018423">
    <property type="term" value="F:protein C-terminal leucine carboxyl O-methyltransferase activity"/>
    <property type="evidence" value="ECO:0007669"/>
    <property type="project" value="UniProtKB-EC"/>
</dbReference>
<feature type="binding site" evidence="9">
    <location>
        <begin position="178"/>
        <end position="179"/>
    </location>
    <ligand>
        <name>S-adenosyl-L-methionine</name>
        <dbReference type="ChEBI" id="CHEBI:59789"/>
    </ligand>
</feature>
<dbReference type="Pfam" id="PF04072">
    <property type="entry name" value="LCM"/>
    <property type="match status" value="1"/>
</dbReference>
<keyword evidence="6 8" id="KW-0808">Transferase</keyword>
<dbReference type="SUPFAM" id="SSF53335">
    <property type="entry name" value="S-adenosyl-L-methionine-dependent methyltransferases"/>
    <property type="match status" value="1"/>
</dbReference>
<keyword evidence="12" id="KW-1185">Reference proteome</keyword>
<keyword evidence="7 8" id="KW-0949">S-adenosyl-L-methionine</keyword>
<evidence type="ECO:0000256" key="9">
    <source>
        <dbReference type="PIRSR" id="PIRSR016305-1"/>
    </source>
</evidence>
<organism evidence="11 12">
    <name type="scientific">Rhodotorula mucilaginosa</name>
    <name type="common">Yeast</name>
    <name type="synonym">Rhodotorula rubra</name>
    <dbReference type="NCBI Taxonomy" id="5537"/>
    <lineage>
        <taxon>Eukaryota</taxon>
        <taxon>Fungi</taxon>
        <taxon>Dikarya</taxon>
        <taxon>Basidiomycota</taxon>
        <taxon>Pucciniomycotina</taxon>
        <taxon>Microbotryomycetes</taxon>
        <taxon>Sporidiobolales</taxon>
        <taxon>Sporidiobolaceae</taxon>
        <taxon>Rhodotorula</taxon>
    </lineage>
</organism>
<dbReference type="PIRSF" id="PIRSF016305">
    <property type="entry name" value="LCM_mtfrase"/>
    <property type="match status" value="1"/>
</dbReference>
<dbReference type="Proteomes" id="UP000777482">
    <property type="component" value="Unassembled WGS sequence"/>
</dbReference>
<dbReference type="EC" id="2.1.1.233" evidence="3 8"/>
<evidence type="ECO:0000256" key="8">
    <source>
        <dbReference type="PIRNR" id="PIRNR016305"/>
    </source>
</evidence>
<comment type="catalytic activity">
    <reaction evidence="1 8">
        <text>[phosphatase 2A protein]-C-terminal L-leucine + S-adenosyl-L-methionine = [phosphatase 2A protein]-C-terminal L-leucine methyl ester + S-adenosyl-L-homocysteine</text>
        <dbReference type="Rhea" id="RHEA:48544"/>
        <dbReference type="Rhea" id="RHEA-COMP:12134"/>
        <dbReference type="Rhea" id="RHEA-COMP:12135"/>
        <dbReference type="ChEBI" id="CHEBI:57856"/>
        <dbReference type="ChEBI" id="CHEBI:59789"/>
        <dbReference type="ChEBI" id="CHEBI:90516"/>
        <dbReference type="ChEBI" id="CHEBI:90517"/>
        <dbReference type="EC" id="2.1.1.233"/>
    </reaction>
</comment>
<dbReference type="OrthoDB" id="203237at2759"/>
<evidence type="ECO:0000256" key="2">
    <source>
        <dbReference type="ARBA" id="ARBA00010703"/>
    </source>
</evidence>
<gene>
    <name evidence="11" type="primary">PPM1</name>
    <name evidence="11" type="ORF">C6P46_006137</name>
</gene>
<evidence type="ECO:0000256" key="1">
    <source>
        <dbReference type="ARBA" id="ARBA00000724"/>
    </source>
</evidence>
<feature type="binding site" evidence="9">
    <location>
        <position position="210"/>
    </location>
    <ligand>
        <name>S-adenosyl-L-methionine</name>
        <dbReference type="ChEBI" id="CHEBI:59789"/>
    </ligand>
</feature>
<dbReference type="InterPro" id="IPR007213">
    <property type="entry name" value="Ppm1/Ppm2/Tcmp"/>
</dbReference>
<evidence type="ECO:0000256" key="4">
    <source>
        <dbReference type="ARBA" id="ARBA00017497"/>
    </source>
</evidence>
<evidence type="ECO:0000256" key="7">
    <source>
        <dbReference type="ARBA" id="ARBA00022691"/>
    </source>
</evidence>
<reference evidence="11 12" key="1">
    <citation type="submission" date="2020-11" db="EMBL/GenBank/DDBJ databases">
        <title>Kefir isolates.</title>
        <authorList>
            <person name="Marcisauskas S."/>
            <person name="Kim Y."/>
            <person name="Blasche S."/>
        </authorList>
    </citation>
    <scope>NUCLEOTIDE SEQUENCE [LARGE SCALE GENOMIC DNA]</scope>
    <source>
        <strain evidence="11 12">KR</strain>
    </source>
</reference>
<feature type="binding site" evidence="9">
    <location>
        <position position="98"/>
    </location>
    <ligand>
        <name>S-adenosyl-L-methionine</name>
        <dbReference type="ChEBI" id="CHEBI:59789"/>
    </ligand>
</feature>
<evidence type="ECO:0000256" key="3">
    <source>
        <dbReference type="ARBA" id="ARBA00012834"/>
    </source>
</evidence>
<dbReference type="InterPro" id="IPR016651">
    <property type="entry name" value="LCMT1"/>
</dbReference>
<feature type="binding site" evidence="9">
    <location>
        <position position="70"/>
    </location>
    <ligand>
        <name>S-adenosyl-L-methionine</name>
        <dbReference type="ChEBI" id="CHEBI:59789"/>
    </ligand>
</feature>
<proteinExistence type="inferred from homology"/>
<dbReference type="GO" id="GO:0032259">
    <property type="term" value="P:methylation"/>
    <property type="evidence" value="ECO:0007669"/>
    <property type="project" value="UniProtKB-KW"/>
</dbReference>
<evidence type="ECO:0000313" key="12">
    <source>
        <dbReference type="Proteomes" id="UP000777482"/>
    </source>
</evidence>
<evidence type="ECO:0000313" key="11">
    <source>
        <dbReference type="EMBL" id="KAG0657965.1"/>
    </source>
</evidence>
<dbReference type="Gene3D" id="3.40.50.150">
    <property type="entry name" value="Vaccinia Virus protein VP39"/>
    <property type="match status" value="1"/>
</dbReference>
<accession>A0A9P6VXN9</accession>